<dbReference type="InterPro" id="IPR051678">
    <property type="entry name" value="AGP_Transferase"/>
</dbReference>
<dbReference type="Pfam" id="PF01636">
    <property type="entry name" value="APH"/>
    <property type="match status" value="1"/>
</dbReference>
<dbReference type="EMBL" id="DS995704">
    <property type="protein sequence ID" value="EEQ31341.1"/>
    <property type="molecule type" value="Genomic_DNA"/>
</dbReference>
<keyword evidence="3" id="KW-0808">Transferase</keyword>
<protein>
    <submittedName>
        <fullName evidence="3">Phosphotransferase family protein</fullName>
    </submittedName>
</protein>
<sequence>MPSFGTSASLTPTHPTAPASFSALNIATSHLMAAENRPTISTETLPSADSISFLESSFFTRNGSGAKLPSPAEVREQGAIQDPSSKDRNFSFRPVRYKQLGLIVKYGRAPEVTVAEGQLLWVFPRILPTIPVPEVYGWTHDNGQIFIYMELIQGVTLEQRWESLDKAERVGVCEQLRGLIQELRKLQHALGDFFLGHINRDPLGDIVFTNENRPPAGPFLSVAQFHDWIATVLKLCIRQNWPGKKLSEIPDPYRSSLPDDAQVVFTHADLHPSNIMVSEDSNKILAIIDWQQSGWYPDYWEFYKAAFTAEIGSEWVEVYIPLFLEKPTSTSLEAIDFYAGSLGY</sequence>
<dbReference type="SUPFAM" id="SSF56112">
    <property type="entry name" value="Protein kinase-like (PK-like)"/>
    <property type="match status" value="1"/>
</dbReference>
<evidence type="ECO:0000259" key="2">
    <source>
        <dbReference type="Pfam" id="PF01636"/>
    </source>
</evidence>
<dbReference type="Proteomes" id="UP000002035">
    <property type="component" value="Unassembled WGS sequence"/>
</dbReference>
<organism evidence="3 4">
    <name type="scientific">Arthroderma otae (strain ATCC MYA-4605 / CBS 113480)</name>
    <name type="common">Microsporum canis</name>
    <dbReference type="NCBI Taxonomy" id="554155"/>
    <lineage>
        <taxon>Eukaryota</taxon>
        <taxon>Fungi</taxon>
        <taxon>Dikarya</taxon>
        <taxon>Ascomycota</taxon>
        <taxon>Pezizomycotina</taxon>
        <taxon>Eurotiomycetes</taxon>
        <taxon>Eurotiomycetidae</taxon>
        <taxon>Onygenales</taxon>
        <taxon>Arthrodermataceae</taxon>
        <taxon>Microsporum</taxon>
    </lineage>
</organism>
<feature type="region of interest" description="Disordered" evidence="1">
    <location>
        <begin position="65"/>
        <end position="87"/>
    </location>
</feature>
<dbReference type="InterPro" id="IPR011009">
    <property type="entry name" value="Kinase-like_dom_sf"/>
</dbReference>
<dbReference type="GO" id="GO:0016740">
    <property type="term" value="F:transferase activity"/>
    <property type="evidence" value="ECO:0007669"/>
    <property type="project" value="UniProtKB-KW"/>
</dbReference>
<reference evidence="4" key="1">
    <citation type="journal article" date="2012" name="MBio">
        <title>Comparative genome analysis of Trichophyton rubrum and related dermatophytes reveals candidate genes involved in infection.</title>
        <authorList>
            <person name="Martinez D.A."/>
            <person name="Oliver B.G."/>
            <person name="Graeser Y."/>
            <person name="Goldberg J.M."/>
            <person name="Li W."/>
            <person name="Martinez-Rossi N.M."/>
            <person name="Monod M."/>
            <person name="Shelest E."/>
            <person name="Barton R.C."/>
            <person name="Birch E."/>
            <person name="Brakhage A.A."/>
            <person name="Chen Z."/>
            <person name="Gurr S.J."/>
            <person name="Heiman D."/>
            <person name="Heitman J."/>
            <person name="Kosti I."/>
            <person name="Rossi A."/>
            <person name="Saif S."/>
            <person name="Samalova M."/>
            <person name="Saunders C.W."/>
            <person name="Shea T."/>
            <person name="Summerbell R.C."/>
            <person name="Xu J."/>
            <person name="Young S."/>
            <person name="Zeng Q."/>
            <person name="Birren B.W."/>
            <person name="Cuomo C.A."/>
            <person name="White T.C."/>
        </authorList>
    </citation>
    <scope>NUCLEOTIDE SEQUENCE [LARGE SCALE GENOMIC DNA]</scope>
    <source>
        <strain evidence="4">ATCC MYA-4605 / CBS 113480</strain>
    </source>
</reference>
<dbReference type="eggNOG" id="ENOG502RYS9">
    <property type="taxonomic scope" value="Eukaryota"/>
</dbReference>
<dbReference type="HOGENOM" id="CLU_021768_0_0_1"/>
<dbReference type="VEuPathDB" id="FungiDB:MCYG_04160"/>
<evidence type="ECO:0000256" key="1">
    <source>
        <dbReference type="SAM" id="MobiDB-lite"/>
    </source>
</evidence>
<keyword evidence="4" id="KW-1185">Reference proteome</keyword>
<dbReference type="RefSeq" id="XP_002846423.1">
    <property type="nucleotide sequence ID" value="XM_002846377.1"/>
</dbReference>
<feature type="domain" description="Aminoglycoside phosphotransferase" evidence="2">
    <location>
        <begin position="128"/>
        <end position="320"/>
    </location>
</feature>
<dbReference type="AlphaFoldDB" id="C5FNA5"/>
<dbReference type="Gene3D" id="3.90.1200.10">
    <property type="match status" value="1"/>
</dbReference>
<dbReference type="PANTHER" id="PTHR21310">
    <property type="entry name" value="AMINOGLYCOSIDE PHOSPHOTRANSFERASE-RELATED-RELATED"/>
    <property type="match status" value="1"/>
</dbReference>
<dbReference type="OrthoDB" id="2906425at2759"/>
<dbReference type="InterPro" id="IPR002575">
    <property type="entry name" value="Aminoglycoside_PTrfase"/>
</dbReference>
<evidence type="ECO:0000313" key="4">
    <source>
        <dbReference type="Proteomes" id="UP000002035"/>
    </source>
</evidence>
<dbReference type="OMA" id="YELPDDC"/>
<accession>C5FNA5</accession>
<name>C5FNA5_ARTOC</name>
<dbReference type="PANTHER" id="PTHR21310:SF54">
    <property type="entry name" value="AMINOGLYCOSIDE PHOSPHOTRANSFERASE DOMAIN-CONTAINING PROTEIN"/>
    <property type="match status" value="1"/>
</dbReference>
<gene>
    <name evidence="3" type="ORF">MCYG_04160</name>
</gene>
<dbReference type="STRING" id="554155.C5FNA5"/>
<dbReference type="GeneID" id="9224492"/>
<evidence type="ECO:0000313" key="3">
    <source>
        <dbReference type="EMBL" id="EEQ31341.1"/>
    </source>
</evidence>
<proteinExistence type="predicted"/>